<dbReference type="PATRIC" id="fig|1441095.3.peg.4307"/>
<evidence type="ECO:0000256" key="1">
    <source>
        <dbReference type="ARBA" id="ARBA00010641"/>
    </source>
</evidence>
<dbReference type="PANTHER" id="PTHR43133:SF62">
    <property type="entry name" value="RNA POLYMERASE SIGMA FACTOR SIGZ"/>
    <property type="match status" value="1"/>
</dbReference>
<dbReference type="NCBIfam" id="TIGR02959">
    <property type="entry name" value="SigZ"/>
    <property type="match status" value="1"/>
</dbReference>
<dbReference type="OrthoDB" id="9794508at2"/>
<reference evidence="9" key="1">
    <citation type="submission" date="2015-08" db="EMBL/GenBank/DDBJ databases">
        <title>Genome sequencing project for genomic taxonomy and phylogenomics of Bacillus-like bacteria.</title>
        <authorList>
            <person name="Liu B."/>
            <person name="Wang J."/>
            <person name="Zhu Y."/>
            <person name="Liu G."/>
            <person name="Chen Q."/>
            <person name="Chen Z."/>
            <person name="Lan J."/>
            <person name="Che J."/>
            <person name="Ge C."/>
            <person name="Shi H."/>
            <person name="Pan Z."/>
            <person name="Liu X."/>
        </authorList>
    </citation>
    <scope>NUCLEOTIDE SEQUENCE [LARGE SCALE GENOMIC DNA]</scope>
    <source>
        <strain evidence="9">FJAT-4402</strain>
    </source>
</reference>
<dbReference type="Gene3D" id="1.10.10.10">
    <property type="entry name" value="Winged helix-like DNA-binding domain superfamily/Winged helix DNA-binding domain"/>
    <property type="match status" value="1"/>
</dbReference>
<dbReference type="GO" id="GO:0016987">
    <property type="term" value="F:sigma factor activity"/>
    <property type="evidence" value="ECO:0007669"/>
    <property type="project" value="UniProtKB-KW"/>
</dbReference>
<dbReference type="InterPro" id="IPR039425">
    <property type="entry name" value="RNA_pol_sigma-70-like"/>
</dbReference>
<dbReference type="CDD" id="cd06171">
    <property type="entry name" value="Sigma70_r4"/>
    <property type="match status" value="1"/>
</dbReference>
<dbReference type="InterPro" id="IPR014304">
    <property type="entry name" value="RNA_pol_sigma-Z"/>
</dbReference>
<dbReference type="EMBL" id="CP012600">
    <property type="protein sequence ID" value="ALC83478.1"/>
    <property type="molecule type" value="Genomic_DNA"/>
</dbReference>
<dbReference type="InterPro" id="IPR013325">
    <property type="entry name" value="RNA_pol_sigma_r2"/>
</dbReference>
<dbReference type="InterPro" id="IPR013249">
    <property type="entry name" value="RNA_pol_sigma70_r4_t2"/>
</dbReference>
<evidence type="ECO:0000313" key="9">
    <source>
        <dbReference type="Proteomes" id="UP000067625"/>
    </source>
</evidence>
<accession>A0A0M4GC59</accession>
<evidence type="ECO:0000313" key="8">
    <source>
        <dbReference type="EMBL" id="ALC83478.1"/>
    </source>
</evidence>
<evidence type="ECO:0000259" key="7">
    <source>
        <dbReference type="Pfam" id="PF08281"/>
    </source>
</evidence>
<keyword evidence="2" id="KW-0805">Transcription regulation</keyword>
<evidence type="ECO:0000256" key="5">
    <source>
        <dbReference type="NCBIfam" id="TIGR02959"/>
    </source>
</evidence>
<dbReference type="SUPFAM" id="SSF88659">
    <property type="entry name" value="Sigma3 and sigma4 domains of RNA polymerase sigma factors"/>
    <property type="match status" value="1"/>
</dbReference>
<evidence type="ECO:0000256" key="4">
    <source>
        <dbReference type="ARBA" id="ARBA00023163"/>
    </source>
</evidence>
<evidence type="ECO:0000256" key="3">
    <source>
        <dbReference type="ARBA" id="ARBA00023082"/>
    </source>
</evidence>
<gene>
    <name evidence="8" type="ORF">AM592_19485</name>
</gene>
<keyword evidence="3" id="KW-0731">Sigma factor</keyword>
<keyword evidence="9" id="KW-1185">Reference proteome</keyword>
<keyword evidence="4" id="KW-0804">Transcription</keyword>
<dbReference type="SUPFAM" id="SSF88946">
    <property type="entry name" value="Sigma2 domain of RNA polymerase sigma factors"/>
    <property type="match status" value="1"/>
</dbReference>
<evidence type="ECO:0000256" key="2">
    <source>
        <dbReference type="ARBA" id="ARBA00023015"/>
    </source>
</evidence>
<comment type="similarity">
    <text evidence="1">Belongs to the sigma-70 factor family. ECF subfamily.</text>
</comment>
<sequence>MDIQVLWNEYHLPVRRFISKRTYNHSDVEDIVQNVFMKIHGHISELKDENKVQSWIYQIARNSIVDYYRKEKRTEELPFHIETNDEYEEENFEKGVISCFKSTIQRLPDKYRDALELTELKGMSQKQLSSRLAISYSGAKSRVQRGREMLKERLMECCHIESDRYGNIIDFYRKNPN</sequence>
<dbReference type="Proteomes" id="UP000067625">
    <property type="component" value="Chromosome"/>
</dbReference>
<dbReference type="PANTHER" id="PTHR43133">
    <property type="entry name" value="RNA POLYMERASE ECF-TYPE SIGMA FACTO"/>
    <property type="match status" value="1"/>
</dbReference>
<dbReference type="GO" id="GO:0006352">
    <property type="term" value="P:DNA-templated transcription initiation"/>
    <property type="evidence" value="ECO:0007669"/>
    <property type="project" value="InterPro"/>
</dbReference>
<dbReference type="RefSeq" id="WP_053605326.1">
    <property type="nucleotide sequence ID" value="NZ_CP012600.1"/>
</dbReference>
<name>A0A0M4GC59_9BACI</name>
<dbReference type="STRING" id="1441095.AM592_19485"/>
<dbReference type="InterPro" id="IPR007627">
    <property type="entry name" value="RNA_pol_sigma70_r2"/>
</dbReference>
<evidence type="ECO:0000259" key="6">
    <source>
        <dbReference type="Pfam" id="PF04542"/>
    </source>
</evidence>
<feature type="domain" description="RNA polymerase sigma-70 region 2" evidence="6">
    <location>
        <begin position="6"/>
        <end position="74"/>
    </location>
</feature>
<dbReference type="GO" id="GO:0003677">
    <property type="term" value="F:DNA binding"/>
    <property type="evidence" value="ECO:0007669"/>
    <property type="project" value="InterPro"/>
</dbReference>
<reference evidence="8 9" key="2">
    <citation type="journal article" date="2016" name="Int. J. Syst. Evol. Microbiol.">
        <title>Bacillus gobiensis sp. nov., isolated from a soil sample.</title>
        <authorList>
            <person name="Liu B."/>
            <person name="Liu G.H."/>
            <person name="Cetin S."/>
            <person name="Schumann P."/>
            <person name="Pan Z.Z."/>
            <person name="Chen Q.Q."/>
        </authorList>
    </citation>
    <scope>NUCLEOTIDE SEQUENCE [LARGE SCALE GENOMIC DNA]</scope>
    <source>
        <strain evidence="8 9">FJAT-4402</strain>
    </source>
</reference>
<dbReference type="NCBIfam" id="NF007215">
    <property type="entry name" value="PRK09637.1"/>
    <property type="match status" value="1"/>
</dbReference>
<dbReference type="Pfam" id="PF04542">
    <property type="entry name" value="Sigma70_r2"/>
    <property type="match status" value="1"/>
</dbReference>
<dbReference type="Gene3D" id="1.10.1740.10">
    <property type="match status" value="1"/>
</dbReference>
<dbReference type="Pfam" id="PF08281">
    <property type="entry name" value="Sigma70_r4_2"/>
    <property type="match status" value="1"/>
</dbReference>
<dbReference type="NCBIfam" id="TIGR02937">
    <property type="entry name" value="sigma70-ECF"/>
    <property type="match status" value="1"/>
</dbReference>
<dbReference type="AlphaFoldDB" id="A0A0M4GC59"/>
<feature type="domain" description="RNA polymerase sigma factor 70 region 4 type 2" evidence="7">
    <location>
        <begin position="99"/>
        <end position="150"/>
    </location>
</feature>
<protein>
    <recommendedName>
        <fullName evidence="5">RNA polymerase sigma factor SigZ</fullName>
    </recommendedName>
</protein>
<dbReference type="InterPro" id="IPR036388">
    <property type="entry name" value="WH-like_DNA-bd_sf"/>
</dbReference>
<dbReference type="InterPro" id="IPR014284">
    <property type="entry name" value="RNA_pol_sigma-70_dom"/>
</dbReference>
<dbReference type="InterPro" id="IPR013324">
    <property type="entry name" value="RNA_pol_sigma_r3/r4-like"/>
</dbReference>
<organism evidence="8 9">
    <name type="scientific">Bacillus gobiensis</name>
    <dbReference type="NCBI Taxonomy" id="1441095"/>
    <lineage>
        <taxon>Bacteria</taxon>
        <taxon>Bacillati</taxon>
        <taxon>Bacillota</taxon>
        <taxon>Bacilli</taxon>
        <taxon>Bacillales</taxon>
        <taxon>Bacillaceae</taxon>
        <taxon>Bacillus</taxon>
    </lineage>
</organism>
<proteinExistence type="inferred from homology"/>